<comment type="catalytic activity">
    <reaction evidence="1">
        <text>ATP + protein L-histidine = ADP + protein N-phospho-L-histidine.</text>
        <dbReference type="EC" id="2.7.13.3"/>
    </reaction>
</comment>
<protein>
    <recommendedName>
        <fullName evidence="2">histidine kinase</fullName>
        <ecNumber evidence="2">2.7.13.3</ecNumber>
    </recommendedName>
</protein>
<comment type="caution">
    <text evidence="9">The sequence shown here is derived from an EMBL/GenBank/DDBJ whole genome shotgun (WGS) entry which is preliminary data.</text>
</comment>
<evidence type="ECO:0000256" key="3">
    <source>
        <dbReference type="ARBA" id="ARBA00022679"/>
    </source>
</evidence>
<keyword evidence="4" id="KW-0547">Nucleotide-binding</keyword>
<keyword evidence="6" id="KW-0067">ATP-binding</keyword>
<dbReference type="Pfam" id="PF13589">
    <property type="entry name" value="HATPase_c_3"/>
    <property type="match status" value="1"/>
</dbReference>
<evidence type="ECO:0000313" key="9">
    <source>
        <dbReference type="EMBL" id="GAB16206.1"/>
    </source>
</evidence>
<keyword evidence="10" id="KW-1185">Reference proteome</keyword>
<dbReference type="SUPFAM" id="SSF55874">
    <property type="entry name" value="ATPase domain of HSP90 chaperone/DNA topoisomerase II/histidine kinase"/>
    <property type="match status" value="2"/>
</dbReference>
<dbReference type="PRINTS" id="PR00344">
    <property type="entry name" value="BCTRLSENSOR"/>
</dbReference>
<dbReference type="Pfam" id="PF02518">
    <property type="entry name" value="HATPase_c"/>
    <property type="match status" value="1"/>
</dbReference>
<evidence type="ECO:0000256" key="7">
    <source>
        <dbReference type="ARBA" id="ARBA00023012"/>
    </source>
</evidence>
<keyword evidence="3" id="KW-0808">Transferase</keyword>
<feature type="domain" description="Histidine kinase" evidence="8">
    <location>
        <begin position="507"/>
        <end position="728"/>
    </location>
</feature>
<dbReference type="STRING" id="1077972.ARGLB_113_00620"/>
<dbReference type="eggNOG" id="COG4191">
    <property type="taxonomic scope" value="Bacteria"/>
</dbReference>
<dbReference type="InterPro" id="IPR036890">
    <property type="entry name" value="HATPase_C_sf"/>
</dbReference>
<sequence length="729" mass="80766">MLESKESSGSLRPKARLVHTLGSELISSEDVALVELVKNAYDADATQVTIRFNGPLKSGTGSIEVWDNGHGMTADTVRKVWLDIATPYRKEVITSESGNRRVLGEKGIGRLAASRIAEHSVITTRRTDGTETTFRIDWGQFHRDLYLDEIEVAVVEEQPKVFVSHGEASVVQGESLTESGTVVKMERLLRDWQYTDIANLRLMLERMIPPLPEGVIDSDLQAVFSVELIVPDEISELGGSVSPSDILMLPDYKMAGNVSSDGIAHLTYIERRTGAVEEITINLRVSDDLGDATRLPSCGPLTIDFRAWDLDREAFEAIKPELSQSNIGIRDYRNQIKDHAGLALFRDGFRVQPFGERGYDWLNLDLRRVNSPSLRLSNNQVSGFIFLTADLNPGLRDRSHREGLIDTPEYEDLKQVSLQILAEMESRRYKFRKRLGSGRERRSPGSGLFEKFDLSGLEALAASRKADKELVAAITETAKEVRAATSDLQEILLQFAKSATLSTLVDMVLHEGRTGLMDVDNGVRKLNIVRQRLDTFDLPEVERRIGDSLDSLGNGRALVGSLFDRLSPLAGRKRGRPQKVQLSSLTNPVSQIFAAELARQYTTLSVEVDDATVSVEPIEFQHILINLVSNAMYWVRQRPDSKRKISIRAGRDDGGSIVIYVNDSGPGVPEDKKDLIFDAYVSTREGGMGLGLSIVHTIAVEYYGGAVSVDDDGALPGANFRVVLKKRVS</sequence>
<dbReference type="Proteomes" id="UP000003828">
    <property type="component" value="Unassembled WGS sequence"/>
</dbReference>
<dbReference type="RefSeq" id="WP_003806157.1">
    <property type="nucleotide sequence ID" value="NZ_BAEG01000113.1"/>
</dbReference>
<dbReference type="AlphaFoldDB" id="H0QTQ5"/>
<evidence type="ECO:0000256" key="5">
    <source>
        <dbReference type="ARBA" id="ARBA00022777"/>
    </source>
</evidence>
<organism evidence="9 10">
    <name type="scientific">Arthrobacter globiformis (strain ATCC 8010 / DSM 20124 / JCM 1332 / NBRC 12137 / NCIMB 8907 / NRRL B-2979 / 168)</name>
    <dbReference type="NCBI Taxonomy" id="1077972"/>
    <lineage>
        <taxon>Bacteria</taxon>
        <taxon>Bacillati</taxon>
        <taxon>Actinomycetota</taxon>
        <taxon>Actinomycetes</taxon>
        <taxon>Micrococcales</taxon>
        <taxon>Micrococcaceae</taxon>
        <taxon>Arthrobacter</taxon>
    </lineage>
</organism>
<name>H0QTQ5_ARTG1</name>
<dbReference type="EMBL" id="BAEG01000113">
    <property type="protein sequence ID" value="GAB16206.1"/>
    <property type="molecule type" value="Genomic_DNA"/>
</dbReference>
<dbReference type="GO" id="GO:0005524">
    <property type="term" value="F:ATP binding"/>
    <property type="evidence" value="ECO:0007669"/>
    <property type="project" value="UniProtKB-KW"/>
</dbReference>
<reference evidence="9 10" key="1">
    <citation type="submission" date="2011-12" db="EMBL/GenBank/DDBJ databases">
        <title>Whole genome shotgun sequence of Arthrobacter globiformis NBRC 12137.</title>
        <authorList>
            <person name="Miyazawa S."/>
            <person name="Hosoyama A."/>
            <person name="Tsuchikane K."/>
            <person name="Katsumata H."/>
            <person name="Yamazaki S."/>
            <person name="Fujita N."/>
        </authorList>
    </citation>
    <scope>NUCLEOTIDE SEQUENCE [LARGE SCALE GENOMIC DNA]</scope>
    <source>
        <strain evidence="9 10">NBRC 12137</strain>
    </source>
</reference>
<dbReference type="EC" id="2.7.13.3" evidence="2"/>
<proteinExistence type="predicted"/>
<dbReference type="OrthoDB" id="9757990at2"/>
<keyword evidence="7" id="KW-0902">Two-component regulatory system</keyword>
<evidence type="ECO:0000259" key="8">
    <source>
        <dbReference type="PROSITE" id="PS50109"/>
    </source>
</evidence>
<dbReference type="eggNOG" id="COG0323">
    <property type="taxonomic scope" value="Bacteria"/>
</dbReference>
<accession>H0QTQ5</accession>
<dbReference type="GO" id="GO:0004673">
    <property type="term" value="F:protein histidine kinase activity"/>
    <property type="evidence" value="ECO:0007669"/>
    <property type="project" value="UniProtKB-EC"/>
</dbReference>
<dbReference type="PANTHER" id="PTHR44936:SF10">
    <property type="entry name" value="SENSOR PROTEIN RSTB"/>
    <property type="match status" value="1"/>
</dbReference>
<gene>
    <name evidence="9" type="ORF">ARGLB_113_00620</name>
</gene>
<evidence type="ECO:0000256" key="4">
    <source>
        <dbReference type="ARBA" id="ARBA00022741"/>
    </source>
</evidence>
<dbReference type="InterPro" id="IPR004358">
    <property type="entry name" value="Sig_transdc_His_kin-like_C"/>
</dbReference>
<dbReference type="InterPro" id="IPR050980">
    <property type="entry name" value="2C_sensor_his_kinase"/>
</dbReference>
<evidence type="ECO:0000256" key="6">
    <source>
        <dbReference type="ARBA" id="ARBA00022840"/>
    </source>
</evidence>
<keyword evidence="5 9" id="KW-0418">Kinase</keyword>
<dbReference type="PROSITE" id="PS50109">
    <property type="entry name" value="HIS_KIN"/>
    <property type="match status" value="1"/>
</dbReference>
<evidence type="ECO:0000313" key="10">
    <source>
        <dbReference type="Proteomes" id="UP000003828"/>
    </source>
</evidence>
<evidence type="ECO:0000256" key="2">
    <source>
        <dbReference type="ARBA" id="ARBA00012438"/>
    </source>
</evidence>
<evidence type="ECO:0000256" key="1">
    <source>
        <dbReference type="ARBA" id="ARBA00000085"/>
    </source>
</evidence>
<dbReference type="Gene3D" id="3.30.565.10">
    <property type="entry name" value="Histidine kinase-like ATPase, C-terminal domain"/>
    <property type="match status" value="2"/>
</dbReference>
<dbReference type="SMART" id="SM00387">
    <property type="entry name" value="HATPase_c"/>
    <property type="match status" value="2"/>
</dbReference>
<dbReference type="PANTHER" id="PTHR44936">
    <property type="entry name" value="SENSOR PROTEIN CREC"/>
    <property type="match status" value="1"/>
</dbReference>
<dbReference type="InterPro" id="IPR005467">
    <property type="entry name" value="His_kinase_dom"/>
</dbReference>
<dbReference type="InterPro" id="IPR003594">
    <property type="entry name" value="HATPase_dom"/>
</dbReference>
<dbReference type="GO" id="GO:0000160">
    <property type="term" value="P:phosphorelay signal transduction system"/>
    <property type="evidence" value="ECO:0007669"/>
    <property type="project" value="UniProtKB-KW"/>
</dbReference>